<dbReference type="NCBIfam" id="NF005302">
    <property type="entry name" value="PRK06833.1"/>
    <property type="match status" value="1"/>
</dbReference>
<evidence type="ECO:0000313" key="4">
    <source>
        <dbReference type="EMBL" id="GKX30873.1"/>
    </source>
</evidence>
<keyword evidence="5" id="KW-1185">Reference proteome</keyword>
<organism evidence="4 5">
    <name type="scientific">Vallitalea longa</name>
    <dbReference type="NCBI Taxonomy" id="2936439"/>
    <lineage>
        <taxon>Bacteria</taxon>
        <taxon>Bacillati</taxon>
        <taxon>Bacillota</taxon>
        <taxon>Clostridia</taxon>
        <taxon>Lachnospirales</taxon>
        <taxon>Vallitaleaceae</taxon>
        <taxon>Vallitalea</taxon>
    </lineage>
</organism>
<feature type="domain" description="Class II aldolase/adducin N-terminal" evidence="3">
    <location>
        <begin position="15"/>
        <end position="192"/>
    </location>
</feature>
<dbReference type="InterPro" id="IPR050197">
    <property type="entry name" value="Aldolase_class_II_sugar_metab"/>
</dbReference>
<dbReference type="Pfam" id="PF00596">
    <property type="entry name" value="Aldolase_II"/>
    <property type="match status" value="1"/>
</dbReference>
<keyword evidence="1" id="KW-0479">Metal-binding</keyword>
<dbReference type="GO" id="GO:0046872">
    <property type="term" value="F:metal ion binding"/>
    <property type="evidence" value="ECO:0007669"/>
    <property type="project" value="UniProtKB-KW"/>
</dbReference>
<dbReference type="SUPFAM" id="SSF53639">
    <property type="entry name" value="AraD/HMP-PK domain-like"/>
    <property type="match status" value="1"/>
</dbReference>
<reference evidence="4" key="1">
    <citation type="submission" date="2022-06" db="EMBL/GenBank/DDBJ databases">
        <title>Vallitalea longa sp. nov., an anaerobic bacterium isolated from marine sediment.</title>
        <authorList>
            <person name="Hirano S."/>
            <person name="Terahara T."/>
            <person name="Mori K."/>
            <person name="Hamada M."/>
            <person name="Matsumoto R."/>
            <person name="Kobayashi T."/>
        </authorList>
    </citation>
    <scope>NUCLEOTIDE SEQUENCE</scope>
    <source>
        <strain evidence="4">SH18-1</strain>
    </source>
</reference>
<evidence type="ECO:0000259" key="3">
    <source>
        <dbReference type="SMART" id="SM01007"/>
    </source>
</evidence>
<evidence type="ECO:0000313" key="5">
    <source>
        <dbReference type="Proteomes" id="UP001144256"/>
    </source>
</evidence>
<dbReference type="SMART" id="SM01007">
    <property type="entry name" value="Aldolase_II"/>
    <property type="match status" value="1"/>
</dbReference>
<proteinExistence type="predicted"/>
<comment type="caution">
    <text evidence="4">The sequence shown here is derived from an EMBL/GenBank/DDBJ whole genome shotgun (WGS) entry which is preliminary data.</text>
</comment>
<name>A0A9W6DGX0_9FIRM</name>
<dbReference type="GO" id="GO:0016832">
    <property type="term" value="F:aldehyde-lyase activity"/>
    <property type="evidence" value="ECO:0007669"/>
    <property type="project" value="TreeGrafter"/>
</dbReference>
<sequence length="222" mass="25174">MKGVINRMKFEEQRKLLVEYGKKMVDRNLTKGSGGNLSIFMREEGLMAITPSGIDYYEMKPEDIVIMDLEDNVVYGDKRPSSEYSMHKIFYKERKDIDSVVHLHSVYSTILACLRWELPATHYLIGVSGGENVRCAKYATYSTEELAQNAFEAMKDRNAVFLANHGLLVGAKSLPSAFGKAEEIELCAEVYYRAKSIGEPVILDTQEVNKMLEMFKGYGQRA</sequence>
<dbReference type="AlphaFoldDB" id="A0A9W6DGX0"/>
<dbReference type="GO" id="GO:0005829">
    <property type="term" value="C:cytosol"/>
    <property type="evidence" value="ECO:0007669"/>
    <property type="project" value="TreeGrafter"/>
</dbReference>
<dbReference type="PANTHER" id="PTHR22789">
    <property type="entry name" value="FUCULOSE PHOSPHATE ALDOLASE"/>
    <property type="match status" value="1"/>
</dbReference>
<gene>
    <name evidence="4" type="primary">fucA</name>
    <name evidence="4" type="ORF">SH1V18_33530</name>
</gene>
<evidence type="ECO:0000256" key="2">
    <source>
        <dbReference type="ARBA" id="ARBA00023239"/>
    </source>
</evidence>
<accession>A0A9W6DGX0</accession>
<dbReference type="Gene3D" id="3.40.225.10">
    <property type="entry name" value="Class II aldolase/adducin N-terminal domain"/>
    <property type="match status" value="1"/>
</dbReference>
<dbReference type="GO" id="GO:0019323">
    <property type="term" value="P:pentose catabolic process"/>
    <property type="evidence" value="ECO:0007669"/>
    <property type="project" value="TreeGrafter"/>
</dbReference>
<dbReference type="PANTHER" id="PTHR22789:SF0">
    <property type="entry name" value="3-OXO-TETRONATE 4-PHOSPHATE DECARBOXYLASE-RELATED"/>
    <property type="match status" value="1"/>
</dbReference>
<dbReference type="Proteomes" id="UP001144256">
    <property type="component" value="Unassembled WGS sequence"/>
</dbReference>
<dbReference type="EMBL" id="BRLB01000012">
    <property type="protein sequence ID" value="GKX30873.1"/>
    <property type="molecule type" value="Genomic_DNA"/>
</dbReference>
<protein>
    <submittedName>
        <fullName evidence="4">Fuculose phosphate aldolase</fullName>
    </submittedName>
</protein>
<evidence type="ECO:0000256" key="1">
    <source>
        <dbReference type="ARBA" id="ARBA00022723"/>
    </source>
</evidence>
<keyword evidence="2" id="KW-0456">Lyase</keyword>
<dbReference type="InterPro" id="IPR001303">
    <property type="entry name" value="Aldolase_II/adducin_N"/>
</dbReference>
<dbReference type="InterPro" id="IPR036409">
    <property type="entry name" value="Aldolase_II/adducin_N_sf"/>
</dbReference>